<dbReference type="Proteomes" id="UP000238365">
    <property type="component" value="Chromosome"/>
</dbReference>
<sequence>MDLCIASQFFTIGKTARKAALQALKKAAGQGKHSTEKGEKAGETGWRVSFAAAAERKMLFTNPAGMAER</sequence>
<dbReference type="AlphaFoldDB" id="A0A2L0ID67"/>
<dbReference type="EMBL" id="CP026377">
    <property type="protein sequence ID" value="AUX92551.1"/>
    <property type="molecule type" value="Genomic_DNA"/>
</dbReference>
<proteinExistence type="predicted"/>
<protein>
    <submittedName>
        <fullName evidence="1">Uncharacterized protein</fullName>
    </submittedName>
</protein>
<evidence type="ECO:0000313" key="2">
    <source>
        <dbReference type="Proteomes" id="UP000238365"/>
    </source>
</evidence>
<accession>A0A2L0ID67</accession>
<dbReference type="RefSeq" id="WP_104956441.1">
    <property type="nucleotide sequence ID" value="NZ_CP026377.1"/>
</dbReference>
<evidence type="ECO:0000313" key="1">
    <source>
        <dbReference type="EMBL" id="AUX92551.1"/>
    </source>
</evidence>
<dbReference type="KEGG" id="pgz:C2E15_05315"/>
<reference evidence="1 2" key="1">
    <citation type="submission" date="2018-01" db="EMBL/GenBank/DDBJ databases">
        <title>Complete and assembled Genome of Pantoea gaviniae DSM22758T.</title>
        <authorList>
            <person name="Stevens M.J.A."/>
            <person name="Zurfluh K."/>
            <person name="Stephan R."/>
        </authorList>
    </citation>
    <scope>NUCLEOTIDE SEQUENCE [LARGE SCALE GENOMIC DNA]</scope>
    <source>
        <strain evidence="1 2">DSM 22758</strain>
    </source>
</reference>
<organism evidence="1 2">
    <name type="scientific">Mixta gaviniae</name>
    <dbReference type="NCBI Taxonomy" id="665914"/>
    <lineage>
        <taxon>Bacteria</taxon>
        <taxon>Pseudomonadati</taxon>
        <taxon>Pseudomonadota</taxon>
        <taxon>Gammaproteobacteria</taxon>
        <taxon>Enterobacterales</taxon>
        <taxon>Erwiniaceae</taxon>
        <taxon>Mixta</taxon>
    </lineage>
</organism>
<keyword evidence="2" id="KW-1185">Reference proteome</keyword>
<gene>
    <name evidence="1" type="ORF">C2E15_05315</name>
</gene>
<name>A0A2L0ID67_9GAMM</name>